<gene>
    <name evidence="10" type="ORF">G9U55_17455</name>
</gene>
<evidence type="ECO:0000259" key="9">
    <source>
        <dbReference type="Pfam" id="PF13231"/>
    </source>
</evidence>
<dbReference type="Proteomes" id="UP000596311">
    <property type="component" value="Chromosome"/>
</dbReference>
<feature type="transmembrane region" description="Helical" evidence="8">
    <location>
        <begin position="285"/>
        <end position="305"/>
    </location>
</feature>
<keyword evidence="2" id="KW-1003">Cell membrane</keyword>
<evidence type="ECO:0000256" key="6">
    <source>
        <dbReference type="ARBA" id="ARBA00022989"/>
    </source>
</evidence>
<evidence type="ECO:0000256" key="4">
    <source>
        <dbReference type="ARBA" id="ARBA00022679"/>
    </source>
</evidence>
<evidence type="ECO:0000256" key="5">
    <source>
        <dbReference type="ARBA" id="ARBA00022692"/>
    </source>
</evidence>
<feature type="transmembrane region" description="Helical" evidence="8">
    <location>
        <begin position="167"/>
        <end position="198"/>
    </location>
</feature>
<dbReference type="InterPro" id="IPR038731">
    <property type="entry name" value="RgtA/B/C-like"/>
</dbReference>
<evidence type="ECO:0000256" key="7">
    <source>
        <dbReference type="ARBA" id="ARBA00023136"/>
    </source>
</evidence>
<evidence type="ECO:0000313" key="10">
    <source>
        <dbReference type="EMBL" id="QRF03792.1"/>
    </source>
</evidence>
<dbReference type="RefSeq" id="WP_203215217.1">
    <property type="nucleotide sequence ID" value="NZ_CP049945.1"/>
</dbReference>
<feature type="transmembrane region" description="Helical" evidence="8">
    <location>
        <begin position="342"/>
        <end position="363"/>
    </location>
</feature>
<feature type="transmembrane region" description="Helical" evidence="8">
    <location>
        <begin position="257"/>
        <end position="278"/>
    </location>
</feature>
<dbReference type="InterPro" id="IPR050297">
    <property type="entry name" value="LipidA_mod_glycosyltrf_83"/>
</dbReference>
<dbReference type="PANTHER" id="PTHR33908">
    <property type="entry name" value="MANNOSYLTRANSFERASE YKCB-RELATED"/>
    <property type="match status" value="1"/>
</dbReference>
<proteinExistence type="predicted"/>
<evidence type="ECO:0000256" key="2">
    <source>
        <dbReference type="ARBA" id="ARBA00022475"/>
    </source>
</evidence>
<keyword evidence="11" id="KW-1185">Reference proteome</keyword>
<evidence type="ECO:0000313" key="11">
    <source>
        <dbReference type="Proteomes" id="UP000596311"/>
    </source>
</evidence>
<keyword evidence="5 8" id="KW-0812">Transmembrane</keyword>
<sequence>MATTTLDAPASPETPPAALPALSRWPLLSVCTGLGLALLALSGRHGYHVDELYNRASGAHLAWGYVDQPPLVSLIARVETSLLGDTLTALRVVPALLACVVVWVAALVARELGGRAGAQLFAAAATAGSLVTLNAGHVLTTNIPDLVAWVTVGWLVIRLLRTRDTRLWLAVGAVSGVGLLAKNLVVLLILALLVGVLATGRRTVLHSRHLWAGAALAALLAAPALWWQVAHGWPATEMSEALKTALGEDSRVAFVPFQVLMIGLFLTPVWIAGVVALLRRPQWRPFRPVGLAYLFMSALLIAIGGKPEYTGGLQLVLLAAGSVVVVEWASTALRRTLAGSALVGNALLSAVLMLPVLPVAVYGSNPVLNGLGVFQLDQAGWPQLAEQVATVHRTLPARERGHAVVYANHYGLAGALDKYGPEHGLPAVYSGHNSYADFGRPADDTEVVIAVGVDREKFGALFDSCEAAGTFETSLPVADQDTGFLVCRGPREPWSQLWPTLTWIGFSCPYTAEAVTARSEKGCSLT</sequence>
<evidence type="ECO:0000256" key="1">
    <source>
        <dbReference type="ARBA" id="ARBA00004651"/>
    </source>
</evidence>
<keyword evidence="6 8" id="KW-1133">Transmembrane helix</keyword>
<protein>
    <submittedName>
        <fullName evidence="10">Glycosyltransferase family 39 protein</fullName>
    </submittedName>
</protein>
<comment type="subcellular location">
    <subcellularLocation>
        <location evidence="1">Cell membrane</location>
        <topology evidence="1">Multi-pass membrane protein</topology>
    </subcellularLocation>
</comment>
<dbReference type="EMBL" id="CP049945">
    <property type="protein sequence ID" value="QRF03792.1"/>
    <property type="molecule type" value="Genomic_DNA"/>
</dbReference>
<feature type="transmembrane region" description="Helical" evidence="8">
    <location>
        <begin position="25"/>
        <end position="43"/>
    </location>
</feature>
<feature type="transmembrane region" description="Helical" evidence="8">
    <location>
        <begin position="210"/>
        <end position="229"/>
    </location>
</feature>
<feature type="transmembrane region" description="Helical" evidence="8">
    <location>
        <begin position="311"/>
        <end position="330"/>
    </location>
</feature>
<dbReference type="Pfam" id="PF13231">
    <property type="entry name" value="PMT_2"/>
    <property type="match status" value="1"/>
</dbReference>
<dbReference type="PANTHER" id="PTHR33908:SF11">
    <property type="entry name" value="MEMBRANE PROTEIN"/>
    <property type="match status" value="1"/>
</dbReference>
<keyword evidence="4" id="KW-0808">Transferase</keyword>
<reference evidence="10 11" key="1">
    <citation type="submission" date="2020-03" db="EMBL/GenBank/DDBJ databases">
        <title>Genome mining and metabolic profiling illuminate the polycyclic tetramate macrolactams from Streptomyces koyangensis SCSIO 5802.</title>
        <authorList>
            <person name="Ding W."/>
        </authorList>
    </citation>
    <scope>NUCLEOTIDE SEQUENCE [LARGE SCALE GENOMIC DNA]</scope>
    <source>
        <strain evidence="10 11">SCSIO 5802</strain>
    </source>
</reference>
<evidence type="ECO:0000256" key="3">
    <source>
        <dbReference type="ARBA" id="ARBA00022676"/>
    </source>
</evidence>
<feature type="transmembrane region" description="Helical" evidence="8">
    <location>
        <begin position="89"/>
        <end position="108"/>
    </location>
</feature>
<keyword evidence="3" id="KW-0328">Glycosyltransferase</keyword>
<feature type="domain" description="Glycosyltransferase RgtA/B/C/D-like" evidence="9">
    <location>
        <begin position="67"/>
        <end position="227"/>
    </location>
</feature>
<evidence type="ECO:0000256" key="8">
    <source>
        <dbReference type="SAM" id="Phobius"/>
    </source>
</evidence>
<accession>A0ABX7EGP8</accession>
<feature type="transmembrane region" description="Helical" evidence="8">
    <location>
        <begin position="120"/>
        <end position="139"/>
    </location>
</feature>
<name>A0ABX7EGP8_9ACTN</name>
<organism evidence="10 11">
    <name type="scientific">Streptomyces koyangensis</name>
    <dbReference type="NCBI Taxonomy" id="188770"/>
    <lineage>
        <taxon>Bacteria</taxon>
        <taxon>Bacillati</taxon>
        <taxon>Actinomycetota</taxon>
        <taxon>Actinomycetes</taxon>
        <taxon>Kitasatosporales</taxon>
        <taxon>Streptomycetaceae</taxon>
        <taxon>Streptomyces</taxon>
        <taxon>Streptomyces aurantiacus group</taxon>
    </lineage>
</organism>
<keyword evidence="7 8" id="KW-0472">Membrane</keyword>